<evidence type="ECO:0008006" key="4">
    <source>
        <dbReference type="Google" id="ProtNLM"/>
    </source>
</evidence>
<dbReference type="RefSeq" id="WP_170236027.1">
    <property type="nucleotide sequence ID" value="NZ_BJYA01000012.1"/>
</dbReference>
<organism evidence="2 3">
    <name type="scientific">Alkalibacillus haloalkaliphilus</name>
    <dbReference type="NCBI Taxonomy" id="94136"/>
    <lineage>
        <taxon>Bacteria</taxon>
        <taxon>Bacillati</taxon>
        <taxon>Bacillota</taxon>
        <taxon>Bacilli</taxon>
        <taxon>Bacillales</taxon>
        <taxon>Bacillaceae</taxon>
        <taxon>Alkalibacillus</taxon>
    </lineage>
</organism>
<keyword evidence="1" id="KW-0472">Membrane</keyword>
<reference evidence="2 3" key="1">
    <citation type="submission" date="2019-07" db="EMBL/GenBank/DDBJ databases">
        <title>Whole genome shotgun sequence of Alkalibacillus haloalkaliphilus NBRC 103110.</title>
        <authorList>
            <person name="Hosoyama A."/>
            <person name="Uohara A."/>
            <person name="Ohji S."/>
            <person name="Ichikawa N."/>
        </authorList>
    </citation>
    <scope>NUCLEOTIDE SEQUENCE [LARGE SCALE GENOMIC DNA]</scope>
    <source>
        <strain evidence="2 3">NBRC 103110</strain>
    </source>
</reference>
<comment type="caution">
    <text evidence="2">The sequence shown here is derived from an EMBL/GenBank/DDBJ whole genome shotgun (WGS) entry which is preliminary data.</text>
</comment>
<dbReference type="Pfam" id="PF14373">
    <property type="entry name" value="Imm_superinfect"/>
    <property type="match status" value="1"/>
</dbReference>
<gene>
    <name evidence="2" type="ORF">AHA02nite_17440</name>
</gene>
<name>A0A511W6N2_9BACI</name>
<protein>
    <recommendedName>
        <fullName evidence="4">Superinfection immunity protein</fullName>
    </recommendedName>
</protein>
<evidence type="ECO:0000313" key="3">
    <source>
        <dbReference type="Proteomes" id="UP000321440"/>
    </source>
</evidence>
<accession>A0A511W6N2</accession>
<keyword evidence="1" id="KW-0812">Transmembrane</keyword>
<proteinExistence type="predicted"/>
<evidence type="ECO:0000256" key="1">
    <source>
        <dbReference type="SAM" id="Phobius"/>
    </source>
</evidence>
<feature type="transmembrane region" description="Helical" evidence="1">
    <location>
        <begin position="6"/>
        <end position="25"/>
    </location>
</feature>
<evidence type="ECO:0000313" key="2">
    <source>
        <dbReference type="EMBL" id="GEN45968.1"/>
    </source>
</evidence>
<dbReference type="EMBL" id="BJYA01000012">
    <property type="protein sequence ID" value="GEN45968.1"/>
    <property type="molecule type" value="Genomic_DNA"/>
</dbReference>
<dbReference type="AlphaFoldDB" id="A0A511W6N2"/>
<feature type="transmembrane region" description="Helical" evidence="1">
    <location>
        <begin position="37"/>
        <end position="57"/>
    </location>
</feature>
<keyword evidence="3" id="KW-1185">Reference proteome</keyword>
<sequence>MDLIIGILGFAFFIAIHFIPSYIAIKRNKHNRVMIFCINAFLSWSVVGWFTALYLALKDDPQDKMYNAVKPKRM</sequence>
<dbReference type="Proteomes" id="UP000321440">
    <property type="component" value="Unassembled WGS sequence"/>
</dbReference>
<keyword evidence="1" id="KW-1133">Transmembrane helix</keyword>
<dbReference type="InterPro" id="IPR016410">
    <property type="entry name" value="Phage_imm"/>
</dbReference>